<keyword evidence="1" id="KW-1133">Transmembrane helix</keyword>
<dbReference type="Proteomes" id="UP000072867">
    <property type="component" value="Unassembled WGS sequence"/>
</dbReference>
<dbReference type="RefSeq" id="WP_058734731.1">
    <property type="nucleotide sequence ID" value="NZ_LDTD01000161.1"/>
</dbReference>
<protein>
    <submittedName>
        <fullName evidence="2">Uncharacterized protein</fullName>
    </submittedName>
</protein>
<proteinExistence type="predicted"/>
<comment type="caution">
    <text evidence="2">The sequence shown here is derived from an EMBL/GenBank/DDBJ whole genome shotgun (WGS) entry which is preliminary data.</text>
</comment>
<evidence type="ECO:0000256" key="1">
    <source>
        <dbReference type="SAM" id="Phobius"/>
    </source>
</evidence>
<feature type="transmembrane region" description="Helical" evidence="1">
    <location>
        <begin position="59"/>
        <end position="76"/>
    </location>
</feature>
<keyword evidence="1" id="KW-0812">Transmembrane</keyword>
<name>A0A147HS35_9SPHN</name>
<feature type="transmembrane region" description="Helical" evidence="1">
    <location>
        <begin position="110"/>
        <end position="131"/>
    </location>
</feature>
<reference evidence="2 3" key="1">
    <citation type="journal article" date="2016" name="Front. Microbiol.">
        <title>Genomic Resource of Rice Seed Associated Bacteria.</title>
        <authorList>
            <person name="Midha S."/>
            <person name="Bansal K."/>
            <person name="Sharma S."/>
            <person name="Kumar N."/>
            <person name="Patil P.P."/>
            <person name="Chaudhry V."/>
            <person name="Patil P.B."/>
        </authorList>
    </citation>
    <scope>NUCLEOTIDE SEQUENCE [LARGE SCALE GENOMIC DNA]</scope>
    <source>
        <strain evidence="2 3">NS319</strain>
    </source>
</reference>
<organism evidence="2 3">
    <name type="scientific">Sphingomonas sanguinis</name>
    <dbReference type="NCBI Taxonomy" id="33051"/>
    <lineage>
        <taxon>Bacteria</taxon>
        <taxon>Pseudomonadati</taxon>
        <taxon>Pseudomonadota</taxon>
        <taxon>Alphaproteobacteria</taxon>
        <taxon>Sphingomonadales</taxon>
        <taxon>Sphingomonadaceae</taxon>
        <taxon>Sphingomonas</taxon>
    </lineage>
</organism>
<dbReference type="EMBL" id="LDTD01000161">
    <property type="protein sequence ID" value="KTT67084.1"/>
    <property type="molecule type" value="Genomic_DNA"/>
</dbReference>
<gene>
    <name evidence="2" type="ORF">NS319_17385</name>
</gene>
<dbReference type="PATRIC" id="fig|33051.3.peg.1053"/>
<dbReference type="AlphaFoldDB" id="A0A147HS35"/>
<evidence type="ECO:0000313" key="2">
    <source>
        <dbReference type="EMBL" id="KTT67084.1"/>
    </source>
</evidence>
<sequence length="157" mass="17079">MHIALALLFNGVLLAVCGFAALRGGRPERIGAAINLVASTISTLMRLADGVFFAPADGLTLLIDIAVAIGFFWLAVTTIRFWPIWAAGFALSDILMSLGTALLPQVQLFAYQLWIGTYAYLALGALALGTFRLPRDADPVIRNGSRRLWSEKHFQMN</sequence>
<evidence type="ECO:0000313" key="3">
    <source>
        <dbReference type="Proteomes" id="UP000072867"/>
    </source>
</evidence>
<feature type="transmembrane region" description="Helical" evidence="1">
    <location>
        <begin position="82"/>
        <end position="103"/>
    </location>
</feature>
<keyword evidence="1" id="KW-0472">Membrane</keyword>
<accession>A0A147HS35</accession>